<organism evidence="1 2">
    <name type="scientific">Endocarpon pusillum (strain Z07020 / HMAS-L-300199)</name>
    <name type="common">Lichen-forming fungus</name>
    <dbReference type="NCBI Taxonomy" id="1263415"/>
    <lineage>
        <taxon>Eukaryota</taxon>
        <taxon>Fungi</taxon>
        <taxon>Dikarya</taxon>
        <taxon>Ascomycota</taxon>
        <taxon>Pezizomycotina</taxon>
        <taxon>Eurotiomycetes</taxon>
        <taxon>Chaetothyriomycetidae</taxon>
        <taxon>Verrucariales</taxon>
        <taxon>Verrucariaceae</taxon>
        <taxon>Endocarpon</taxon>
    </lineage>
</organism>
<evidence type="ECO:0000313" key="1">
    <source>
        <dbReference type="EMBL" id="ERF69782.1"/>
    </source>
</evidence>
<dbReference type="GeneID" id="19241926"/>
<dbReference type="EMBL" id="KE721392">
    <property type="protein sequence ID" value="ERF69782.1"/>
    <property type="molecule type" value="Genomic_DNA"/>
</dbReference>
<gene>
    <name evidence="1" type="ORF">EPUS_07038</name>
</gene>
<name>U1FY01_ENDPU</name>
<dbReference type="HOGENOM" id="CLU_1235011_0_0_1"/>
<proteinExistence type="predicted"/>
<protein>
    <submittedName>
        <fullName evidence="1">Uncharacterized protein</fullName>
    </submittedName>
</protein>
<dbReference type="Proteomes" id="UP000019373">
    <property type="component" value="Unassembled WGS sequence"/>
</dbReference>
<dbReference type="OrthoDB" id="5372859at2759"/>
<sequence>MAVVFDTLSNELLLGIVVRISFGKGDFRTLSLVNRRLRDFIKTHRNTIIQRVASIQFPVAARAASLHPLACVPTLEWLEHLSDDTRDVNDFMEKFRGFLDSSMVEKQSSPTLFISVRWLETGLHLFRGLRVEYWRSLLGTGRTNYEGLIELSLSALSPVDSLAMRHVSKTILSIINFILEGKIMISYFPVYLAQSSSRKELTKRALIGAVEQELSGSQSNFLQP</sequence>
<accession>U1FY01</accession>
<dbReference type="RefSeq" id="XP_007804562.1">
    <property type="nucleotide sequence ID" value="XM_007806371.1"/>
</dbReference>
<keyword evidence="2" id="KW-1185">Reference proteome</keyword>
<evidence type="ECO:0000313" key="2">
    <source>
        <dbReference type="Proteomes" id="UP000019373"/>
    </source>
</evidence>
<dbReference type="AlphaFoldDB" id="U1FY01"/>
<reference evidence="2" key="1">
    <citation type="journal article" date="2014" name="BMC Genomics">
        <title>Genome characteristics reveal the impact of lichenization on lichen-forming fungus Endocarpon pusillum Hedwig (Verrucariales, Ascomycota).</title>
        <authorList>
            <person name="Wang Y.-Y."/>
            <person name="Liu B."/>
            <person name="Zhang X.-Y."/>
            <person name="Zhou Q.-M."/>
            <person name="Zhang T."/>
            <person name="Li H."/>
            <person name="Yu Y.-F."/>
            <person name="Zhang X.-L."/>
            <person name="Hao X.-Y."/>
            <person name="Wang M."/>
            <person name="Wang L."/>
            <person name="Wei J.-C."/>
        </authorList>
    </citation>
    <scope>NUCLEOTIDE SEQUENCE [LARGE SCALE GENOMIC DNA]</scope>
    <source>
        <strain evidence="2">Z07020 / HMAS-L-300199</strain>
    </source>
</reference>